<dbReference type="SMART" id="SM00864">
    <property type="entry name" value="Tubulin"/>
    <property type="match status" value="1"/>
</dbReference>
<feature type="non-terminal residue" evidence="10">
    <location>
        <position position="1"/>
    </location>
</feature>
<evidence type="ECO:0000256" key="5">
    <source>
        <dbReference type="ARBA" id="ARBA00023134"/>
    </source>
</evidence>
<evidence type="ECO:0000256" key="3">
    <source>
        <dbReference type="ARBA" id="ARBA00022701"/>
    </source>
</evidence>
<evidence type="ECO:0000313" key="10">
    <source>
        <dbReference type="EMBL" id="KAL1138005.1"/>
    </source>
</evidence>
<evidence type="ECO:0000256" key="1">
    <source>
        <dbReference type="ARBA" id="ARBA00001946"/>
    </source>
</evidence>
<dbReference type="PANTHER" id="PTHR11588">
    <property type="entry name" value="TUBULIN"/>
    <property type="match status" value="1"/>
</dbReference>
<dbReference type="SUPFAM" id="SSF55307">
    <property type="entry name" value="Tubulin C-terminal domain-like"/>
    <property type="match status" value="1"/>
</dbReference>
<protein>
    <recommendedName>
        <fullName evidence="6">Tubulin beta chain</fullName>
    </recommendedName>
</protein>
<reference evidence="10 11" key="1">
    <citation type="submission" date="2024-07" db="EMBL/GenBank/DDBJ databases">
        <title>Chromosome-level genome assembly of the water stick insect Ranatra chinensis (Heteroptera: Nepidae).</title>
        <authorList>
            <person name="Liu X."/>
        </authorList>
    </citation>
    <scope>NUCLEOTIDE SEQUENCE [LARGE SCALE GENOMIC DNA]</scope>
    <source>
        <strain evidence="10">Cailab_2021Rc</strain>
        <tissue evidence="10">Muscle</tissue>
    </source>
</reference>
<dbReference type="InterPro" id="IPR002453">
    <property type="entry name" value="Beta_tubulin"/>
</dbReference>
<dbReference type="PRINTS" id="PR01163">
    <property type="entry name" value="BETATUBULIN"/>
</dbReference>
<comment type="function">
    <text evidence="6">Tubulin is the major constituent of microtubules, a cylinder consisting of laterally associated linear protofilaments composed of alpha- and beta-tubulin heterodimers. Microtubules grow by the addition of GTP-tubulin dimers to the microtubule end, where a stabilizing cap forms. Below the cap, tubulin dimers are in GDP-bound state, owing to GTPase activity of alpha-tubulin.</text>
</comment>
<dbReference type="Gene3D" id="3.40.50.1440">
    <property type="entry name" value="Tubulin/FtsZ, GTPase domain"/>
    <property type="match status" value="1"/>
</dbReference>
<dbReference type="EMBL" id="JBFDAA010000004">
    <property type="protein sequence ID" value="KAL1138005.1"/>
    <property type="molecule type" value="Genomic_DNA"/>
</dbReference>
<dbReference type="GO" id="GO:0005874">
    <property type="term" value="C:microtubule"/>
    <property type="evidence" value="ECO:0007669"/>
    <property type="project" value="UniProtKB-KW"/>
</dbReference>
<evidence type="ECO:0000256" key="6">
    <source>
        <dbReference type="RuleBase" id="RU000352"/>
    </source>
</evidence>
<evidence type="ECO:0000313" key="11">
    <source>
        <dbReference type="Proteomes" id="UP001558652"/>
    </source>
</evidence>
<dbReference type="InterPro" id="IPR000217">
    <property type="entry name" value="Tubulin"/>
</dbReference>
<dbReference type="PRINTS" id="PR01161">
    <property type="entry name" value="TUBULIN"/>
</dbReference>
<proteinExistence type="inferred from homology"/>
<keyword evidence="3 6" id="KW-0493">Microtubule</keyword>
<evidence type="ECO:0000256" key="2">
    <source>
        <dbReference type="ARBA" id="ARBA00009636"/>
    </source>
</evidence>
<keyword evidence="5 6" id="KW-0342">GTP-binding</keyword>
<organism evidence="10 11">
    <name type="scientific">Ranatra chinensis</name>
    <dbReference type="NCBI Taxonomy" id="642074"/>
    <lineage>
        <taxon>Eukaryota</taxon>
        <taxon>Metazoa</taxon>
        <taxon>Ecdysozoa</taxon>
        <taxon>Arthropoda</taxon>
        <taxon>Hexapoda</taxon>
        <taxon>Insecta</taxon>
        <taxon>Pterygota</taxon>
        <taxon>Neoptera</taxon>
        <taxon>Paraneoptera</taxon>
        <taxon>Hemiptera</taxon>
        <taxon>Heteroptera</taxon>
        <taxon>Panheteroptera</taxon>
        <taxon>Nepomorpha</taxon>
        <taxon>Nepidae</taxon>
        <taxon>Ranatrinae</taxon>
        <taxon>Ranatra</taxon>
    </lineage>
</organism>
<feature type="region of interest" description="Disordered" evidence="7">
    <location>
        <begin position="372"/>
        <end position="414"/>
    </location>
</feature>
<dbReference type="AlphaFoldDB" id="A0ABD0YPT9"/>
<comment type="similarity">
    <text evidence="2 6">Belongs to the tubulin family.</text>
</comment>
<comment type="caution">
    <text evidence="10">The sequence shown here is derived from an EMBL/GenBank/DDBJ whole genome shotgun (WGS) entry which is preliminary data.</text>
</comment>
<dbReference type="SMART" id="SM00865">
    <property type="entry name" value="Tubulin_C"/>
    <property type="match status" value="1"/>
</dbReference>
<dbReference type="InterPro" id="IPR036525">
    <property type="entry name" value="Tubulin/FtsZ_GTPase_sf"/>
</dbReference>
<dbReference type="Proteomes" id="UP001558652">
    <property type="component" value="Unassembled WGS sequence"/>
</dbReference>
<dbReference type="Pfam" id="PF03953">
    <property type="entry name" value="Tubulin_C"/>
    <property type="match status" value="1"/>
</dbReference>
<evidence type="ECO:0000256" key="4">
    <source>
        <dbReference type="ARBA" id="ARBA00022741"/>
    </source>
</evidence>
<feature type="domain" description="Tubulin/FtsZ GTPase" evidence="8">
    <location>
        <begin position="29"/>
        <end position="226"/>
    </location>
</feature>
<dbReference type="InterPro" id="IPR008280">
    <property type="entry name" value="Tub_FtsZ_C"/>
</dbReference>
<accession>A0ABD0YPT9</accession>
<dbReference type="CDD" id="cd02187">
    <property type="entry name" value="beta_tubulin"/>
    <property type="match status" value="1"/>
</dbReference>
<keyword evidence="4 6" id="KW-0547">Nucleotide-binding</keyword>
<feature type="domain" description="Tubulin/FtsZ 2-layer sandwich" evidence="9">
    <location>
        <begin position="228"/>
        <end position="331"/>
    </location>
</feature>
<comment type="cofactor">
    <cofactor evidence="1">
        <name>Mg(2+)</name>
        <dbReference type="ChEBI" id="CHEBI:18420"/>
    </cofactor>
</comment>
<dbReference type="InterPro" id="IPR018316">
    <property type="entry name" value="Tubulin/FtsZ_2-layer-sand-dom"/>
</dbReference>
<dbReference type="SUPFAM" id="SSF52490">
    <property type="entry name" value="Tubulin nucleotide-binding domain-like"/>
    <property type="match status" value="1"/>
</dbReference>
<dbReference type="InterPro" id="IPR003008">
    <property type="entry name" value="Tubulin_FtsZ_GTPase"/>
</dbReference>
<dbReference type="InterPro" id="IPR023123">
    <property type="entry name" value="Tubulin_C"/>
</dbReference>
<evidence type="ECO:0000259" key="9">
    <source>
        <dbReference type="SMART" id="SM00865"/>
    </source>
</evidence>
<name>A0ABD0YPT9_9HEMI</name>
<gene>
    <name evidence="10" type="ORF">AAG570_009700</name>
</gene>
<evidence type="ECO:0000256" key="7">
    <source>
        <dbReference type="SAM" id="MobiDB-lite"/>
    </source>
</evidence>
<dbReference type="GO" id="GO:0005525">
    <property type="term" value="F:GTP binding"/>
    <property type="evidence" value="ECO:0007669"/>
    <property type="project" value="UniProtKB-UniRule"/>
</dbReference>
<dbReference type="Gene3D" id="1.10.287.600">
    <property type="entry name" value="Helix hairpin bin"/>
    <property type="match status" value="1"/>
</dbReference>
<dbReference type="Pfam" id="PF00091">
    <property type="entry name" value="Tubulin"/>
    <property type="match status" value="1"/>
</dbReference>
<feature type="compositionally biased region" description="Acidic residues" evidence="7">
    <location>
        <begin position="382"/>
        <end position="393"/>
    </location>
</feature>
<sequence length="414" mass="45980">QFWEVICEEHGILPNGRYNGSSRYQLERVNVYFSEGQARTYVPRAVLIDLDRGTLEGVRNGPMGRLFSPDNFISAEKGTGNNWAKGFYTEGPALAEESLEAIRRSVEECDSPQGFHVLQSLGGGTGSGLGCHLLVKLREEFPEKIMNTFTVLPSPETSAVVVEPYNCVFSLNYLVESSDETVCLDNEGLNRICTKTLKIPTPGNSELNHLVSMVMSGVSACMRFPGQLNADLRKLQVNLVPYPRLHFFCPAFVPLTSAASQSYRSDSVSELVRQMVDPKHLMSGCDPRHGKYLAAAALFRGKGISTKEIDTELRKPRGTTAIQEVFRKQVTQHLKMFKKKAFIHTYTLEGMAESEFTEAGTNVNELISEYLQYQEATSDQAGENEDDEDEEVEDVRHPSQGADEDTDEARAGPS</sequence>
<comment type="subunit">
    <text evidence="6">Dimer of alpha and beta chains. A typical microtubule is a hollow water-filled tube with an outer diameter of 25 nm and an inner diameter of 15 nM. Alpha-beta heterodimers associate head-to-tail to form protofilaments running lengthwise along the microtubule wall with the beta-tubulin subunit facing the microtubule plus end conferring a structural polarity. Microtubules usually have 13 protofilaments but different protofilament numbers can be found in some organisms and specialized cells.</text>
</comment>
<dbReference type="InterPro" id="IPR017975">
    <property type="entry name" value="Tubulin_CS"/>
</dbReference>
<evidence type="ECO:0000259" key="8">
    <source>
        <dbReference type="SMART" id="SM00864"/>
    </source>
</evidence>
<dbReference type="PROSITE" id="PS00227">
    <property type="entry name" value="TUBULIN"/>
    <property type="match status" value="1"/>
</dbReference>
<keyword evidence="11" id="KW-1185">Reference proteome</keyword>